<dbReference type="PaxDb" id="3055-EDP01879"/>
<dbReference type="GO" id="GO:0008171">
    <property type="term" value="F:O-methyltransferase activity"/>
    <property type="evidence" value="ECO:0000318"/>
    <property type="project" value="GO_Central"/>
</dbReference>
<dbReference type="InterPro" id="IPR052514">
    <property type="entry name" value="SAM-dependent_MTase"/>
</dbReference>
<evidence type="ECO:0000259" key="1">
    <source>
        <dbReference type="Pfam" id="PF05050"/>
    </source>
</evidence>
<keyword evidence="3" id="KW-1185">Reference proteome</keyword>
<gene>
    <name evidence="2" type="ORF">CHLRE_09g386747v5</name>
</gene>
<organism evidence="2 3">
    <name type="scientific">Chlamydomonas reinhardtii</name>
    <name type="common">Chlamydomonas smithii</name>
    <dbReference type="NCBI Taxonomy" id="3055"/>
    <lineage>
        <taxon>Eukaryota</taxon>
        <taxon>Viridiplantae</taxon>
        <taxon>Chlorophyta</taxon>
        <taxon>core chlorophytes</taxon>
        <taxon>Chlorophyceae</taxon>
        <taxon>CS clade</taxon>
        <taxon>Chlamydomonadales</taxon>
        <taxon>Chlamydomonadaceae</taxon>
        <taxon>Chlamydomonas</taxon>
    </lineage>
</organism>
<dbReference type="InterPro" id="IPR029063">
    <property type="entry name" value="SAM-dependent_MTases_sf"/>
</dbReference>
<sequence length="207" mass="22667">MSRSKSRSPLYVDVGANVGSLCLRVAANGYRVVAFEGMAANLLLLRNSICAAPGVADRLHLYPFGLSDAESTCPIYSQPTNVGDGIVACTKAEQTKLLSEGCQQRGELRLKRLDAVINEPIEVLKVDVEGFEAFVLSGAKGLLRRRAVRHLMVEFWERTSPKVVAELKELGFELSLQGFSGPWATLAEIQKKIAADKIVNVYCRLDK</sequence>
<dbReference type="KEGG" id="cre:CHLRE_09g386747v5"/>
<dbReference type="OrthoDB" id="542772at2759"/>
<feature type="domain" description="Methyltransferase FkbM" evidence="1">
    <location>
        <begin position="13"/>
        <end position="173"/>
    </location>
</feature>
<protein>
    <recommendedName>
        <fullName evidence="1">Methyltransferase FkbM domain-containing protein</fullName>
    </recommendedName>
</protein>
<dbReference type="ExpressionAtlas" id="A0A2K3DCG4">
    <property type="expression patterns" value="baseline"/>
</dbReference>
<dbReference type="PANTHER" id="PTHR34203">
    <property type="entry name" value="METHYLTRANSFERASE, FKBM FAMILY PROTEIN"/>
    <property type="match status" value="1"/>
</dbReference>
<dbReference type="NCBIfam" id="TIGR01444">
    <property type="entry name" value="fkbM_fam"/>
    <property type="match status" value="1"/>
</dbReference>
<dbReference type="PANTHER" id="PTHR34203:SF13">
    <property type="entry name" value="EXPRESSED PROTEIN"/>
    <property type="match status" value="1"/>
</dbReference>
<dbReference type="AlphaFoldDB" id="A0A2K3DCG4"/>
<dbReference type="EMBL" id="CM008970">
    <property type="protein sequence ID" value="PNW78226.1"/>
    <property type="molecule type" value="Genomic_DNA"/>
</dbReference>
<dbReference type="InterPro" id="IPR006342">
    <property type="entry name" value="FkbM_mtfrase"/>
</dbReference>
<accession>A0A2K3DCG4</accession>
<dbReference type="SUPFAM" id="SSF53335">
    <property type="entry name" value="S-adenosyl-L-methionine-dependent methyltransferases"/>
    <property type="match status" value="1"/>
</dbReference>
<evidence type="ECO:0000313" key="2">
    <source>
        <dbReference type="EMBL" id="PNW78226.1"/>
    </source>
</evidence>
<name>A0A2K3DCG4_CHLRE</name>
<dbReference type="GeneID" id="5720825"/>
<dbReference type="Proteomes" id="UP000006906">
    <property type="component" value="Chromosome 9"/>
</dbReference>
<dbReference type="RefSeq" id="XP_001695171.2">
    <property type="nucleotide sequence ID" value="XM_001695119.2"/>
</dbReference>
<dbReference type="Pfam" id="PF05050">
    <property type="entry name" value="Methyltransf_21"/>
    <property type="match status" value="1"/>
</dbReference>
<proteinExistence type="predicted"/>
<dbReference type="Gene3D" id="3.40.50.150">
    <property type="entry name" value="Vaccinia Virus protein VP39"/>
    <property type="match status" value="1"/>
</dbReference>
<dbReference type="Gramene" id="PNW78226">
    <property type="protein sequence ID" value="PNW78226"/>
    <property type="gene ID" value="CHLRE_09g386747v5"/>
</dbReference>
<evidence type="ECO:0000313" key="3">
    <source>
        <dbReference type="Proteomes" id="UP000006906"/>
    </source>
</evidence>
<dbReference type="InParanoid" id="A0A2K3DCG4"/>
<reference evidence="2 3" key="1">
    <citation type="journal article" date="2007" name="Science">
        <title>The Chlamydomonas genome reveals the evolution of key animal and plant functions.</title>
        <authorList>
            <person name="Merchant S.S."/>
            <person name="Prochnik S.E."/>
            <person name="Vallon O."/>
            <person name="Harris E.H."/>
            <person name="Karpowicz S.J."/>
            <person name="Witman G.B."/>
            <person name="Terry A."/>
            <person name="Salamov A."/>
            <person name="Fritz-Laylin L.K."/>
            <person name="Marechal-Drouard L."/>
            <person name="Marshall W.F."/>
            <person name="Qu L.H."/>
            <person name="Nelson D.R."/>
            <person name="Sanderfoot A.A."/>
            <person name="Spalding M.H."/>
            <person name="Kapitonov V.V."/>
            <person name="Ren Q."/>
            <person name="Ferris P."/>
            <person name="Lindquist E."/>
            <person name="Shapiro H."/>
            <person name="Lucas S.M."/>
            <person name="Grimwood J."/>
            <person name="Schmutz J."/>
            <person name="Cardol P."/>
            <person name="Cerutti H."/>
            <person name="Chanfreau G."/>
            <person name="Chen C.L."/>
            <person name="Cognat V."/>
            <person name="Croft M.T."/>
            <person name="Dent R."/>
            <person name="Dutcher S."/>
            <person name="Fernandez E."/>
            <person name="Fukuzawa H."/>
            <person name="Gonzalez-Ballester D."/>
            <person name="Gonzalez-Halphen D."/>
            <person name="Hallmann A."/>
            <person name="Hanikenne M."/>
            <person name="Hippler M."/>
            <person name="Inwood W."/>
            <person name="Jabbari K."/>
            <person name="Kalanon M."/>
            <person name="Kuras R."/>
            <person name="Lefebvre P.A."/>
            <person name="Lemaire S.D."/>
            <person name="Lobanov A.V."/>
            <person name="Lohr M."/>
            <person name="Manuell A."/>
            <person name="Meier I."/>
            <person name="Mets L."/>
            <person name="Mittag M."/>
            <person name="Mittelmeier T."/>
            <person name="Moroney J.V."/>
            <person name="Moseley J."/>
            <person name="Napoli C."/>
            <person name="Nedelcu A.M."/>
            <person name="Niyogi K."/>
            <person name="Novoselov S.V."/>
            <person name="Paulsen I.T."/>
            <person name="Pazour G."/>
            <person name="Purton S."/>
            <person name="Ral J.P."/>
            <person name="Riano-Pachon D.M."/>
            <person name="Riekhof W."/>
            <person name="Rymarquis L."/>
            <person name="Schroda M."/>
            <person name="Stern D."/>
            <person name="Umen J."/>
            <person name="Willows R."/>
            <person name="Wilson N."/>
            <person name="Zimmer S.L."/>
            <person name="Allmer J."/>
            <person name="Balk J."/>
            <person name="Bisova K."/>
            <person name="Chen C.J."/>
            <person name="Elias M."/>
            <person name="Gendler K."/>
            <person name="Hauser C."/>
            <person name="Lamb M.R."/>
            <person name="Ledford H."/>
            <person name="Long J.C."/>
            <person name="Minagawa J."/>
            <person name="Page M.D."/>
            <person name="Pan J."/>
            <person name="Pootakham W."/>
            <person name="Roje S."/>
            <person name="Rose A."/>
            <person name="Stahlberg E."/>
            <person name="Terauchi A.M."/>
            <person name="Yang P."/>
            <person name="Ball S."/>
            <person name="Bowler C."/>
            <person name="Dieckmann C.L."/>
            <person name="Gladyshev V.N."/>
            <person name="Green P."/>
            <person name="Jorgensen R."/>
            <person name="Mayfield S."/>
            <person name="Mueller-Roeber B."/>
            <person name="Rajamani S."/>
            <person name="Sayre R.T."/>
            <person name="Brokstein P."/>
            <person name="Dubchak I."/>
            <person name="Goodstein D."/>
            <person name="Hornick L."/>
            <person name="Huang Y.W."/>
            <person name="Jhaveri J."/>
            <person name="Luo Y."/>
            <person name="Martinez D."/>
            <person name="Ngau W.C."/>
            <person name="Otillar B."/>
            <person name="Poliakov A."/>
            <person name="Porter A."/>
            <person name="Szajkowski L."/>
            <person name="Werner G."/>
            <person name="Zhou K."/>
            <person name="Grigoriev I.V."/>
            <person name="Rokhsar D.S."/>
            <person name="Grossman A.R."/>
        </authorList>
    </citation>
    <scope>NUCLEOTIDE SEQUENCE [LARGE SCALE GENOMIC DNA]</scope>
    <source>
        <strain evidence="3">CC-503</strain>
    </source>
</reference>